<feature type="compositionally biased region" description="Polar residues" evidence="1">
    <location>
        <begin position="156"/>
        <end position="196"/>
    </location>
</feature>
<feature type="region of interest" description="Disordered" evidence="1">
    <location>
        <begin position="156"/>
        <end position="263"/>
    </location>
</feature>
<evidence type="ECO:0000256" key="1">
    <source>
        <dbReference type="SAM" id="MobiDB-lite"/>
    </source>
</evidence>
<dbReference type="Proteomes" id="UP000749559">
    <property type="component" value="Unassembled WGS sequence"/>
</dbReference>
<feature type="region of interest" description="Disordered" evidence="1">
    <location>
        <begin position="1"/>
        <end position="98"/>
    </location>
</feature>
<dbReference type="EMBL" id="CAIIXF020000001">
    <property type="protein sequence ID" value="CAH1775028.1"/>
    <property type="molecule type" value="Genomic_DNA"/>
</dbReference>
<protein>
    <submittedName>
        <fullName evidence="2">Uncharacterized protein</fullName>
    </submittedName>
</protein>
<feature type="non-terminal residue" evidence="2">
    <location>
        <position position="1"/>
    </location>
</feature>
<feature type="compositionally biased region" description="Polar residues" evidence="1">
    <location>
        <begin position="211"/>
        <end position="251"/>
    </location>
</feature>
<evidence type="ECO:0000313" key="2">
    <source>
        <dbReference type="EMBL" id="CAH1775028.1"/>
    </source>
</evidence>
<feature type="compositionally biased region" description="Basic and acidic residues" evidence="1">
    <location>
        <begin position="254"/>
        <end position="263"/>
    </location>
</feature>
<proteinExistence type="predicted"/>
<gene>
    <name evidence="2" type="ORF">OFUS_LOCUS2387</name>
</gene>
<feature type="compositionally biased region" description="Basic and acidic residues" evidence="1">
    <location>
        <begin position="1"/>
        <end position="16"/>
    </location>
</feature>
<feature type="compositionally biased region" description="Polar residues" evidence="1">
    <location>
        <begin position="46"/>
        <end position="98"/>
    </location>
</feature>
<dbReference type="AlphaFoldDB" id="A0A8S4N2R0"/>
<comment type="caution">
    <text evidence="2">The sequence shown here is derived from an EMBL/GenBank/DDBJ whole genome shotgun (WGS) entry which is preliminary data.</text>
</comment>
<organism evidence="2 3">
    <name type="scientific">Owenia fusiformis</name>
    <name type="common">Polychaete worm</name>
    <dbReference type="NCBI Taxonomy" id="6347"/>
    <lineage>
        <taxon>Eukaryota</taxon>
        <taxon>Metazoa</taxon>
        <taxon>Spiralia</taxon>
        <taxon>Lophotrochozoa</taxon>
        <taxon>Annelida</taxon>
        <taxon>Polychaeta</taxon>
        <taxon>Sedentaria</taxon>
        <taxon>Canalipalpata</taxon>
        <taxon>Sabellida</taxon>
        <taxon>Oweniida</taxon>
        <taxon>Oweniidae</taxon>
        <taxon>Owenia</taxon>
    </lineage>
</organism>
<sequence length="263" mass="28504">KSDPFEESLKSSKFDPFEQMSTRVTSVDNKKSKDPFLDLSGLPSDKQGTGSKGVNTNLPSNLLTPANQHQNIGRHSTNETCSTKQDPFGSLMNTTADPLNFSNKSDPFGSVASDTFQPFAAKSADPFSSKPMQVRPSSVQMNFANRLPGSFSSNTASFGNTHLHSNQQFNGKQTPFTSNPPFGSMPQIGQQHQQHSMGVPRPQGNMGAWQDNKSALQASTGAWQGNTNAWQSSVQPVPNRTAPQPPTSSQNKGKKTDDLLIKF</sequence>
<name>A0A8S4N2R0_OWEFU</name>
<keyword evidence="3" id="KW-1185">Reference proteome</keyword>
<evidence type="ECO:0000313" key="3">
    <source>
        <dbReference type="Proteomes" id="UP000749559"/>
    </source>
</evidence>
<accession>A0A8S4N2R0</accession>
<reference evidence="2" key="1">
    <citation type="submission" date="2022-03" db="EMBL/GenBank/DDBJ databases">
        <authorList>
            <person name="Martin C."/>
        </authorList>
    </citation>
    <scope>NUCLEOTIDE SEQUENCE</scope>
</reference>